<dbReference type="PROSITE" id="PS50112">
    <property type="entry name" value="PAS"/>
    <property type="match status" value="1"/>
</dbReference>
<proteinExistence type="predicted"/>
<evidence type="ECO:0000259" key="4">
    <source>
        <dbReference type="PROSITE" id="PS50112"/>
    </source>
</evidence>
<dbReference type="CDD" id="cd01948">
    <property type="entry name" value="EAL"/>
    <property type="match status" value="1"/>
</dbReference>
<accession>A1ATR3</accession>
<sequence length="754" mass="85318">MNSLNTTTRAALERHDRPHSILIVDDEPRMRTSLRILLQESGREILESKSGGEAIATLKTKQIDLVLLDIILPDISGLDVLEWITSRGDALPASVIIVSVDDNIDSAIHALRNGASEYIRKPYEPEVIQHKVRNILYRRHLERDHVLITSRLQHSEQLHRFLVESSPDLIFTLDNSGCFTFINSRIESLLGFSREELIGSCYDTIVLAEDLKTAQHPFTERRRGNRATTNLEIRLKCTPSHYRNFENHHIVVMMSSTGIYGEHDNDFPLARCFSGTYGVARDITDRKIAEETIAFQAFHDHLTHLPNQRLFKDRLEMAITHSKRHGGMVGVMFIDLDRFKIVNDTHGHAAGDELLKNVAHRLRHCIRAVDTLARKGGDEFTVLLPDLMRAEDAALIAEKIMHELGIPFSVAGQKFHVSASIGIAIVPRDGESIDTLLKSADIAMYRVKASGKNGYRFFTPDMNICYTKRISLENELRQAIPNSEFELFYQPQVSINGASIIGLEALIRWRHPTHGLLNPGDFIELAEETGMIGTITDWVLAEACRQLAHWRSMGFSDLRIAVNVSPKEFERDDMVEQLSRFMSTFQLPPDSLEVEITEKILLRDTPSVINKMKTLRERGIRISIDDFGTCYSSLNYLRQFPISTIKIDQSFVRDLSEEHRISPIIQAIIGIANGFGLHLLAEGVETHCQMQTLHALGCNEMQGYLFSRPAPAEQIEQMLCHTISHTTLQSPDFLTHPQLLSPLLTQGLQERPLA</sequence>
<evidence type="ECO:0000259" key="5">
    <source>
        <dbReference type="PROSITE" id="PS50883"/>
    </source>
</evidence>
<dbReference type="PROSITE" id="PS50110">
    <property type="entry name" value="RESPONSE_REGULATORY"/>
    <property type="match status" value="1"/>
</dbReference>
<dbReference type="InterPro" id="IPR052155">
    <property type="entry name" value="Biofilm_reg_signaling"/>
</dbReference>
<dbReference type="CDD" id="cd00156">
    <property type="entry name" value="REC"/>
    <property type="match status" value="1"/>
</dbReference>
<dbReference type="STRING" id="338966.Ppro_3140"/>
<dbReference type="InterPro" id="IPR001633">
    <property type="entry name" value="EAL_dom"/>
</dbReference>
<dbReference type="SUPFAM" id="SSF55073">
    <property type="entry name" value="Nucleotide cyclase"/>
    <property type="match status" value="1"/>
</dbReference>
<dbReference type="GO" id="GO:0000160">
    <property type="term" value="P:phosphorelay signal transduction system"/>
    <property type="evidence" value="ECO:0007669"/>
    <property type="project" value="InterPro"/>
</dbReference>
<feature type="domain" description="GGDEF" evidence="6">
    <location>
        <begin position="327"/>
        <end position="460"/>
    </location>
</feature>
<dbReference type="InterPro" id="IPR001789">
    <property type="entry name" value="Sig_transdc_resp-reg_receiver"/>
</dbReference>
<dbReference type="GO" id="GO:0071732">
    <property type="term" value="P:cellular response to nitric oxide"/>
    <property type="evidence" value="ECO:0007669"/>
    <property type="project" value="UniProtKB-ARBA"/>
</dbReference>
<name>A1ATR3_PELPD</name>
<feature type="modified residue" description="4-aspartylphosphate" evidence="2">
    <location>
        <position position="69"/>
    </location>
</feature>
<dbReference type="Gene3D" id="3.40.50.2300">
    <property type="match status" value="1"/>
</dbReference>
<dbReference type="HOGENOM" id="CLU_000445_70_50_7"/>
<dbReference type="KEGG" id="ppd:Ppro_3140"/>
<dbReference type="GO" id="GO:0006355">
    <property type="term" value="P:regulation of DNA-templated transcription"/>
    <property type="evidence" value="ECO:0007669"/>
    <property type="project" value="InterPro"/>
</dbReference>
<dbReference type="Pfam" id="PF00990">
    <property type="entry name" value="GGDEF"/>
    <property type="match status" value="1"/>
</dbReference>
<dbReference type="Gene3D" id="3.30.70.270">
    <property type="match status" value="1"/>
</dbReference>
<dbReference type="NCBIfam" id="TIGR00254">
    <property type="entry name" value="GGDEF"/>
    <property type="match status" value="1"/>
</dbReference>
<dbReference type="NCBIfam" id="TIGR00229">
    <property type="entry name" value="sensory_box"/>
    <property type="match status" value="1"/>
</dbReference>
<dbReference type="EMBL" id="CP000482">
    <property type="protein sequence ID" value="ABL00734.1"/>
    <property type="molecule type" value="Genomic_DNA"/>
</dbReference>
<dbReference type="SMART" id="SM00052">
    <property type="entry name" value="EAL"/>
    <property type="match status" value="1"/>
</dbReference>
<dbReference type="InterPro" id="IPR035965">
    <property type="entry name" value="PAS-like_dom_sf"/>
</dbReference>
<dbReference type="SUPFAM" id="SSF141868">
    <property type="entry name" value="EAL domain-like"/>
    <property type="match status" value="1"/>
</dbReference>
<dbReference type="FunFam" id="3.20.20.450:FF:000001">
    <property type="entry name" value="Cyclic di-GMP phosphodiesterase yahA"/>
    <property type="match status" value="1"/>
</dbReference>
<dbReference type="RefSeq" id="WP_011736966.1">
    <property type="nucleotide sequence ID" value="NC_008609.1"/>
</dbReference>
<dbReference type="Pfam" id="PF00989">
    <property type="entry name" value="PAS"/>
    <property type="match status" value="1"/>
</dbReference>
<dbReference type="SMART" id="SM00448">
    <property type="entry name" value="REC"/>
    <property type="match status" value="1"/>
</dbReference>
<dbReference type="Pfam" id="PF00072">
    <property type="entry name" value="Response_reg"/>
    <property type="match status" value="1"/>
</dbReference>
<dbReference type="AlphaFoldDB" id="A1ATR3"/>
<keyword evidence="8" id="KW-1185">Reference proteome</keyword>
<dbReference type="PROSITE" id="PS50887">
    <property type="entry name" value="GGDEF"/>
    <property type="match status" value="1"/>
</dbReference>
<evidence type="ECO:0000259" key="6">
    <source>
        <dbReference type="PROSITE" id="PS50887"/>
    </source>
</evidence>
<dbReference type="PROSITE" id="PS50883">
    <property type="entry name" value="EAL"/>
    <property type="match status" value="1"/>
</dbReference>
<dbReference type="InterPro" id="IPR011006">
    <property type="entry name" value="CheY-like_superfamily"/>
</dbReference>
<comment type="catalytic activity">
    <reaction evidence="1">
        <text>3',3'-c-di-GMP + H2O = 5'-phosphoguanylyl(3'-&gt;5')guanosine + H(+)</text>
        <dbReference type="Rhea" id="RHEA:24902"/>
        <dbReference type="ChEBI" id="CHEBI:15377"/>
        <dbReference type="ChEBI" id="CHEBI:15378"/>
        <dbReference type="ChEBI" id="CHEBI:58754"/>
        <dbReference type="ChEBI" id="CHEBI:58805"/>
        <dbReference type="EC" id="3.1.4.52"/>
    </reaction>
    <physiologicalReaction direction="left-to-right" evidence="1">
        <dbReference type="Rhea" id="RHEA:24903"/>
    </physiologicalReaction>
</comment>
<dbReference type="CDD" id="cd01949">
    <property type="entry name" value="GGDEF"/>
    <property type="match status" value="1"/>
</dbReference>
<gene>
    <name evidence="7" type="ordered locus">Ppro_3140</name>
</gene>
<feature type="domain" description="PAS" evidence="4">
    <location>
        <begin position="155"/>
        <end position="199"/>
    </location>
</feature>
<protein>
    <submittedName>
        <fullName evidence="7">Response regulator receiver modulated diguanylate cyclase/phosphodiesterase with PAS/PAC sensor(S)</fullName>
    </submittedName>
</protein>
<keyword evidence="2" id="KW-0597">Phosphoprotein</keyword>
<dbReference type="PANTHER" id="PTHR44757">
    <property type="entry name" value="DIGUANYLATE CYCLASE DGCP"/>
    <property type="match status" value="1"/>
</dbReference>
<dbReference type="InterPro" id="IPR000014">
    <property type="entry name" value="PAS"/>
</dbReference>
<dbReference type="SMART" id="SM00091">
    <property type="entry name" value="PAS"/>
    <property type="match status" value="1"/>
</dbReference>
<reference evidence="7 8" key="1">
    <citation type="submission" date="2006-10" db="EMBL/GenBank/DDBJ databases">
        <title>Complete sequence of chromosome of Pelobacter propionicus DSM 2379.</title>
        <authorList>
            <consortium name="US DOE Joint Genome Institute"/>
            <person name="Copeland A."/>
            <person name="Lucas S."/>
            <person name="Lapidus A."/>
            <person name="Barry K."/>
            <person name="Detter J.C."/>
            <person name="Glavina del Rio T."/>
            <person name="Hammon N."/>
            <person name="Israni S."/>
            <person name="Dalin E."/>
            <person name="Tice H."/>
            <person name="Pitluck S."/>
            <person name="Saunders E."/>
            <person name="Brettin T."/>
            <person name="Bruce D."/>
            <person name="Han C."/>
            <person name="Tapia R."/>
            <person name="Schmutz J."/>
            <person name="Larimer F."/>
            <person name="Land M."/>
            <person name="Hauser L."/>
            <person name="Kyrpides N."/>
            <person name="Kim E."/>
            <person name="Lovley D."/>
            <person name="Richardson P."/>
        </authorList>
    </citation>
    <scope>NUCLEOTIDE SEQUENCE [LARGE SCALE GENOMIC DNA]</scope>
    <source>
        <strain evidence="8">DSM 2379 / NBRC 103807 / OttBd1</strain>
    </source>
</reference>
<dbReference type="Proteomes" id="UP000006732">
    <property type="component" value="Chromosome"/>
</dbReference>
<dbReference type="SUPFAM" id="SSF52172">
    <property type="entry name" value="CheY-like"/>
    <property type="match status" value="1"/>
</dbReference>
<feature type="domain" description="EAL" evidence="5">
    <location>
        <begin position="469"/>
        <end position="723"/>
    </location>
</feature>
<dbReference type="eggNOG" id="COG5001">
    <property type="taxonomic scope" value="Bacteria"/>
</dbReference>
<dbReference type="InterPro" id="IPR013767">
    <property type="entry name" value="PAS_fold"/>
</dbReference>
<evidence type="ECO:0000313" key="7">
    <source>
        <dbReference type="EMBL" id="ABL00734.1"/>
    </source>
</evidence>
<dbReference type="PANTHER" id="PTHR44757:SF2">
    <property type="entry name" value="BIOFILM ARCHITECTURE MAINTENANCE PROTEIN MBAA"/>
    <property type="match status" value="1"/>
</dbReference>
<evidence type="ECO:0000313" key="8">
    <source>
        <dbReference type="Proteomes" id="UP000006732"/>
    </source>
</evidence>
<dbReference type="InterPro" id="IPR035919">
    <property type="entry name" value="EAL_sf"/>
</dbReference>
<evidence type="ECO:0000256" key="1">
    <source>
        <dbReference type="ARBA" id="ARBA00051114"/>
    </source>
</evidence>
<dbReference type="Gene3D" id="3.30.450.20">
    <property type="entry name" value="PAS domain"/>
    <property type="match status" value="1"/>
</dbReference>
<dbReference type="GO" id="GO:0071111">
    <property type="term" value="F:cyclic-guanylate-specific phosphodiesterase activity"/>
    <property type="evidence" value="ECO:0007669"/>
    <property type="project" value="UniProtKB-EC"/>
</dbReference>
<organism evidence="7 8">
    <name type="scientific">Pelobacter propionicus (strain DSM 2379 / NBRC 103807 / OttBd1)</name>
    <dbReference type="NCBI Taxonomy" id="338966"/>
    <lineage>
        <taxon>Bacteria</taxon>
        <taxon>Pseudomonadati</taxon>
        <taxon>Thermodesulfobacteriota</taxon>
        <taxon>Desulfuromonadia</taxon>
        <taxon>Desulfuromonadales</taxon>
        <taxon>Desulfuromonadaceae</taxon>
        <taxon>Pelobacter</taxon>
    </lineage>
</organism>
<dbReference type="FunFam" id="3.30.70.270:FF:000001">
    <property type="entry name" value="Diguanylate cyclase domain protein"/>
    <property type="match status" value="1"/>
</dbReference>
<dbReference type="SUPFAM" id="SSF55785">
    <property type="entry name" value="PYP-like sensor domain (PAS domain)"/>
    <property type="match status" value="1"/>
</dbReference>
<dbReference type="SMART" id="SM00267">
    <property type="entry name" value="GGDEF"/>
    <property type="match status" value="1"/>
</dbReference>
<dbReference type="eggNOG" id="COG0745">
    <property type="taxonomic scope" value="Bacteria"/>
</dbReference>
<dbReference type="InterPro" id="IPR000160">
    <property type="entry name" value="GGDEF_dom"/>
</dbReference>
<dbReference type="CDD" id="cd00130">
    <property type="entry name" value="PAS"/>
    <property type="match status" value="1"/>
</dbReference>
<dbReference type="InterPro" id="IPR029787">
    <property type="entry name" value="Nucleotide_cyclase"/>
</dbReference>
<dbReference type="Gene3D" id="3.20.20.450">
    <property type="entry name" value="EAL domain"/>
    <property type="match status" value="1"/>
</dbReference>
<evidence type="ECO:0000256" key="2">
    <source>
        <dbReference type="PROSITE-ProRule" id="PRU00169"/>
    </source>
</evidence>
<dbReference type="InterPro" id="IPR043128">
    <property type="entry name" value="Rev_trsase/Diguanyl_cyclase"/>
</dbReference>
<feature type="domain" description="Response regulatory" evidence="3">
    <location>
        <begin position="20"/>
        <end position="136"/>
    </location>
</feature>
<evidence type="ECO:0000259" key="3">
    <source>
        <dbReference type="PROSITE" id="PS50110"/>
    </source>
</evidence>
<dbReference type="Pfam" id="PF00563">
    <property type="entry name" value="EAL"/>
    <property type="match status" value="1"/>
</dbReference>